<dbReference type="GO" id="GO:0016787">
    <property type="term" value="F:hydrolase activity"/>
    <property type="evidence" value="ECO:0007669"/>
    <property type="project" value="UniProtKB-KW"/>
</dbReference>
<keyword evidence="5" id="KW-1185">Reference proteome</keyword>
<keyword evidence="2 4" id="KW-0378">Hydrolase</keyword>
<dbReference type="SUPFAM" id="SSF53474">
    <property type="entry name" value="alpha/beta-Hydrolases"/>
    <property type="match status" value="1"/>
</dbReference>
<sequence>MKSEPFQTHKVSLCGVNCYIEERRPKKQGLSKSSSELSDQADIPNDSRATRTPILFLHGWLDNSESFHFLYEHFSNHWIYSLDFPGHGRSDHLPEGMAYHFLDLVYVIQDAIKHFNWDKVIIVGHSMGGAAATLFSSLSDQVEKLILIEALGPLTVSPNQTLELMQRSIKQRSSQQNKQRRIFDSIEQAVIARAEHSELAPELVRPMVERGIEAVEQGVRWSSDPRLRISSINRLTETQLEPLMSQILQPVLLIEAKQGLFSQNALIQARKSHFKQLEIVELDGGHHVHLEHPQRVASAMIQFLSTE</sequence>
<dbReference type="InterPro" id="IPR050266">
    <property type="entry name" value="AB_hydrolase_sf"/>
</dbReference>
<protein>
    <submittedName>
        <fullName evidence="4">Alpha/beta hydrolase</fullName>
    </submittedName>
</protein>
<evidence type="ECO:0000256" key="1">
    <source>
        <dbReference type="ARBA" id="ARBA00008645"/>
    </source>
</evidence>
<dbReference type="Proteomes" id="UP001239782">
    <property type="component" value="Chromosome"/>
</dbReference>
<gene>
    <name evidence="4" type="ORF">Q9312_02310</name>
</gene>
<dbReference type="Pfam" id="PF00561">
    <property type="entry name" value="Abhydrolase_1"/>
    <property type="match status" value="1"/>
</dbReference>
<comment type="similarity">
    <text evidence="1">Belongs to the AB hydrolase superfamily.</text>
</comment>
<reference evidence="4 5" key="1">
    <citation type="submission" date="2023-08" db="EMBL/GenBank/DDBJ databases">
        <title>Pleionea litopenaei sp. nov., isolated from stomach of juvenile Litopenaeus vannamei.</title>
        <authorList>
            <person name="Rho A.M."/>
            <person name="Hwang C.Y."/>
        </authorList>
    </citation>
    <scope>NUCLEOTIDE SEQUENCE [LARGE SCALE GENOMIC DNA]</scope>
    <source>
        <strain evidence="4 5">HL-JVS1</strain>
    </source>
</reference>
<proteinExistence type="inferred from homology"/>
<evidence type="ECO:0000313" key="4">
    <source>
        <dbReference type="EMBL" id="WMS87769.1"/>
    </source>
</evidence>
<dbReference type="AlphaFoldDB" id="A0AA51RUK0"/>
<dbReference type="PANTHER" id="PTHR43798:SF14">
    <property type="entry name" value="SERINE HYDROLASE-LIKE PROTEIN DDB_G0286239"/>
    <property type="match status" value="1"/>
</dbReference>
<dbReference type="KEGG" id="plei:Q9312_02310"/>
<dbReference type="RefSeq" id="WP_309202923.1">
    <property type="nucleotide sequence ID" value="NZ_CP133548.1"/>
</dbReference>
<dbReference type="EMBL" id="CP133548">
    <property type="protein sequence ID" value="WMS87769.1"/>
    <property type="molecule type" value="Genomic_DNA"/>
</dbReference>
<dbReference type="PANTHER" id="PTHR43798">
    <property type="entry name" value="MONOACYLGLYCEROL LIPASE"/>
    <property type="match status" value="1"/>
</dbReference>
<evidence type="ECO:0000313" key="5">
    <source>
        <dbReference type="Proteomes" id="UP001239782"/>
    </source>
</evidence>
<dbReference type="InterPro" id="IPR000073">
    <property type="entry name" value="AB_hydrolase_1"/>
</dbReference>
<feature type="domain" description="AB hydrolase-1" evidence="3">
    <location>
        <begin position="53"/>
        <end position="293"/>
    </location>
</feature>
<accession>A0AA51RUK0</accession>
<evidence type="ECO:0000256" key="2">
    <source>
        <dbReference type="ARBA" id="ARBA00022801"/>
    </source>
</evidence>
<dbReference type="Gene3D" id="3.40.50.1820">
    <property type="entry name" value="alpha/beta hydrolase"/>
    <property type="match status" value="1"/>
</dbReference>
<organism evidence="4 5">
    <name type="scientific">Pleionea litopenaei</name>
    <dbReference type="NCBI Taxonomy" id="3070815"/>
    <lineage>
        <taxon>Bacteria</taxon>
        <taxon>Pseudomonadati</taxon>
        <taxon>Pseudomonadota</taxon>
        <taxon>Gammaproteobacteria</taxon>
        <taxon>Oceanospirillales</taxon>
        <taxon>Pleioneaceae</taxon>
        <taxon>Pleionea</taxon>
    </lineage>
</organism>
<name>A0AA51RUK0_9GAMM</name>
<evidence type="ECO:0000259" key="3">
    <source>
        <dbReference type="Pfam" id="PF00561"/>
    </source>
</evidence>
<dbReference type="InterPro" id="IPR029058">
    <property type="entry name" value="AB_hydrolase_fold"/>
</dbReference>
<dbReference type="GO" id="GO:0016020">
    <property type="term" value="C:membrane"/>
    <property type="evidence" value="ECO:0007669"/>
    <property type="project" value="TreeGrafter"/>
</dbReference>